<dbReference type="EMBL" id="JAUQSZ010000012">
    <property type="protein sequence ID" value="MDO7843884.1"/>
    <property type="molecule type" value="Genomic_DNA"/>
</dbReference>
<proteinExistence type="predicted"/>
<organism evidence="1 2">
    <name type="scientific">Sphingomonas immobilis</name>
    <dbReference type="NCBI Taxonomy" id="3063997"/>
    <lineage>
        <taxon>Bacteria</taxon>
        <taxon>Pseudomonadati</taxon>
        <taxon>Pseudomonadota</taxon>
        <taxon>Alphaproteobacteria</taxon>
        <taxon>Sphingomonadales</taxon>
        <taxon>Sphingomonadaceae</taxon>
        <taxon>Sphingomonas</taxon>
    </lineage>
</organism>
<evidence type="ECO:0000313" key="2">
    <source>
        <dbReference type="Proteomes" id="UP001176468"/>
    </source>
</evidence>
<accession>A0ABT9A225</accession>
<gene>
    <name evidence="1" type="ORF">Q5H94_16240</name>
</gene>
<keyword evidence="2" id="KW-1185">Reference proteome</keyword>
<sequence length="274" mass="29333">MLSSLVVANAPGLPGRAPGKFVEVTQDRRAHDWQAGGITVRFSGCGPRPRDVEGGTVTISARATTPVTFPADCAITMSTLVGIGPLVHGKYGVVVQRFTGGNHCCHDVFGLLRDKGRFRKVAFGSFDGVPADWPKDQTGDGIADFVFRDDAFLYQFSSYAGSYPPPRIMTIRGRTAIDISAHPAFHRLFAADLASVRKACVASTADTAGACAAYAADAARLGRFAQVWPQVLKAVDMRIAHPTGCDRPRSPFAACHTDYAAGLKAFLVKRGYLR</sequence>
<dbReference type="Proteomes" id="UP001176468">
    <property type="component" value="Unassembled WGS sequence"/>
</dbReference>
<protein>
    <submittedName>
        <fullName evidence="1">Uncharacterized protein</fullName>
    </submittedName>
</protein>
<dbReference type="RefSeq" id="WP_304562341.1">
    <property type="nucleotide sequence ID" value="NZ_JAUQSZ010000012.1"/>
</dbReference>
<comment type="caution">
    <text evidence="1">The sequence shown here is derived from an EMBL/GenBank/DDBJ whole genome shotgun (WGS) entry which is preliminary data.</text>
</comment>
<name>A0ABT9A225_9SPHN</name>
<reference evidence="1" key="1">
    <citation type="submission" date="2023-07" db="EMBL/GenBank/DDBJ databases">
        <authorList>
            <person name="Kim M.K."/>
        </authorList>
    </citation>
    <scope>NUCLEOTIDE SEQUENCE</scope>
    <source>
        <strain evidence="1">CA1-15</strain>
    </source>
</reference>
<evidence type="ECO:0000313" key="1">
    <source>
        <dbReference type="EMBL" id="MDO7843884.1"/>
    </source>
</evidence>